<accession>A0ABV6CBV6</accession>
<dbReference type="EMBL" id="JBHLXE010000027">
    <property type="protein sequence ID" value="MFC0179036.1"/>
    <property type="molecule type" value="Genomic_DNA"/>
</dbReference>
<evidence type="ECO:0000313" key="2">
    <source>
        <dbReference type="Proteomes" id="UP001589758"/>
    </source>
</evidence>
<dbReference type="Proteomes" id="UP001589758">
    <property type="component" value="Unassembled WGS sequence"/>
</dbReference>
<gene>
    <name evidence="1" type="ORF">ACFFIT_02820</name>
</gene>
<comment type="caution">
    <text evidence="1">The sequence shown here is derived from an EMBL/GenBank/DDBJ whole genome shotgun (WGS) entry which is preliminary data.</text>
</comment>
<protein>
    <submittedName>
        <fullName evidence="1">PD-(D/E)XK nuclease family protein</fullName>
    </submittedName>
</protein>
<name>A0ABV6CBV6_9GAMM</name>
<dbReference type="InterPro" id="IPR029470">
    <property type="entry name" value="PDDEXK_4"/>
</dbReference>
<sequence length="432" mass="50692">MRNANNVGRLLADPRFGELLYLAKTNSDIFEVLNLTENQHSDMLQWMFNSREGHGLGDSVFKDFMIAIHDGSEKLDGRCLTSAFRQYWTPARIRASSFSDLYFFREMATKDSKNRVDIVIVDSTNRIIIVVENKTKSKPYNDQLDSYYKIITNARLDMERTYQVAFVLLDMSYYDTDNESESDIGKKNEKNPWAKLNYSWLEAAAARAEQEYNKGNPAASVLMSYCRMVTDWYSEDMSTLDELAIALNKEFPEEVALFKEYRWSIPTFSFDSLRPFLKILDADEERTKCIEISQKYPIAIEWLINNSAFDVLLHTLSKQFSEIVKYEDECMNLTRKKLEFRLPIHVEIPTKKYWPLYVLFRYDDIENKYTLEFRWMKSRVISEYCNLDKIDEIVNNLLEANHEFRNPIFRLGIDEAVAKFGKLYSAFSGLSE</sequence>
<dbReference type="Pfam" id="PF14281">
    <property type="entry name" value="PDDEXK_4"/>
    <property type="match status" value="1"/>
</dbReference>
<dbReference type="RefSeq" id="WP_385876130.1">
    <property type="nucleotide sequence ID" value="NZ_JBHLXE010000027.1"/>
</dbReference>
<organism evidence="1 2">
    <name type="scientific">Thorsellia kenyensis</name>
    <dbReference type="NCBI Taxonomy" id="1549888"/>
    <lineage>
        <taxon>Bacteria</taxon>
        <taxon>Pseudomonadati</taxon>
        <taxon>Pseudomonadota</taxon>
        <taxon>Gammaproteobacteria</taxon>
        <taxon>Enterobacterales</taxon>
        <taxon>Thorselliaceae</taxon>
        <taxon>Thorsellia</taxon>
    </lineage>
</organism>
<evidence type="ECO:0000313" key="1">
    <source>
        <dbReference type="EMBL" id="MFC0179036.1"/>
    </source>
</evidence>
<keyword evidence="2" id="KW-1185">Reference proteome</keyword>
<proteinExistence type="predicted"/>
<reference evidence="1 2" key="1">
    <citation type="submission" date="2024-09" db="EMBL/GenBank/DDBJ databases">
        <authorList>
            <person name="Sun Q."/>
            <person name="Mori K."/>
        </authorList>
    </citation>
    <scope>NUCLEOTIDE SEQUENCE [LARGE SCALE GENOMIC DNA]</scope>
    <source>
        <strain evidence="1 2">CCM 8545</strain>
    </source>
</reference>